<dbReference type="EMBL" id="FNAK01000006">
    <property type="protein sequence ID" value="SDE35313.1"/>
    <property type="molecule type" value="Genomic_DNA"/>
</dbReference>
<gene>
    <name evidence="3" type="ORF">SAMN04488071_2690</name>
</gene>
<keyword evidence="1" id="KW-0812">Transmembrane</keyword>
<dbReference type="InterPro" id="IPR018639">
    <property type="entry name" value="DUF2062"/>
</dbReference>
<dbReference type="STRING" id="637679.GCA_001550055_03231"/>
<sequence>MLFRRRQQLPMWKKILGWLWPRSGLTRAGQYLWHRIARLPGTPHSIAAGVASGAAVSFTPFLGLHFLMGFAVAWVVRGNMLASAIGTAVGNPWTFPFIFALTGQVGGLILGDSVVSEIPSWNWDALLSDPVTYLSAFLPIVFPLLVGGVPVAIVVWLLFYFSFKGLLTGYHAARLNRRQAKKSQ</sequence>
<keyword evidence="1" id="KW-1133">Transmembrane helix</keyword>
<evidence type="ECO:0000313" key="3">
    <source>
        <dbReference type="EMBL" id="SDE35313.1"/>
    </source>
</evidence>
<feature type="transmembrane region" description="Helical" evidence="1">
    <location>
        <begin position="52"/>
        <end position="76"/>
    </location>
</feature>
<keyword evidence="1" id="KW-0472">Membrane</keyword>
<reference evidence="3 4" key="1">
    <citation type="submission" date="2016-10" db="EMBL/GenBank/DDBJ databases">
        <authorList>
            <person name="de Groot N.N."/>
        </authorList>
    </citation>
    <scope>NUCLEOTIDE SEQUENCE [LARGE SCALE GENOMIC DNA]</scope>
    <source>
        <strain evidence="3 4">CGMCC 1.9109</strain>
    </source>
</reference>
<feature type="transmembrane region" description="Helical" evidence="1">
    <location>
        <begin position="88"/>
        <end position="111"/>
    </location>
</feature>
<proteinExistence type="predicted"/>
<dbReference type="AlphaFoldDB" id="A0A1G7C7X9"/>
<dbReference type="Pfam" id="PF09835">
    <property type="entry name" value="DUF2062"/>
    <property type="match status" value="1"/>
</dbReference>
<feature type="transmembrane region" description="Helical" evidence="1">
    <location>
        <begin position="131"/>
        <end position="161"/>
    </location>
</feature>
<dbReference type="Proteomes" id="UP000183685">
    <property type="component" value="Unassembled WGS sequence"/>
</dbReference>
<organism evidence="3 4">
    <name type="scientific">Kordiimonas lacus</name>
    <dbReference type="NCBI Taxonomy" id="637679"/>
    <lineage>
        <taxon>Bacteria</taxon>
        <taxon>Pseudomonadati</taxon>
        <taxon>Pseudomonadota</taxon>
        <taxon>Alphaproteobacteria</taxon>
        <taxon>Kordiimonadales</taxon>
        <taxon>Kordiimonadaceae</taxon>
        <taxon>Kordiimonas</taxon>
    </lineage>
</organism>
<keyword evidence="4" id="KW-1185">Reference proteome</keyword>
<evidence type="ECO:0000313" key="4">
    <source>
        <dbReference type="Proteomes" id="UP000183685"/>
    </source>
</evidence>
<evidence type="ECO:0000259" key="2">
    <source>
        <dbReference type="Pfam" id="PF09835"/>
    </source>
</evidence>
<accession>A0A1G7C7X9</accession>
<name>A0A1G7C7X9_9PROT</name>
<feature type="domain" description="DUF2062" evidence="2">
    <location>
        <begin position="27"/>
        <end position="174"/>
    </location>
</feature>
<dbReference type="OrthoDB" id="7360463at2"/>
<dbReference type="PANTHER" id="PTHR40547:SF1">
    <property type="entry name" value="SLL0298 PROTEIN"/>
    <property type="match status" value="1"/>
</dbReference>
<protein>
    <recommendedName>
        <fullName evidence="2">DUF2062 domain-containing protein</fullName>
    </recommendedName>
</protein>
<evidence type="ECO:0000256" key="1">
    <source>
        <dbReference type="SAM" id="Phobius"/>
    </source>
</evidence>
<dbReference type="PANTHER" id="PTHR40547">
    <property type="entry name" value="SLL0298 PROTEIN"/>
    <property type="match status" value="1"/>
</dbReference>